<organism evidence="3 4">
    <name type="scientific">Aeromicrobium senzhongii</name>
    <dbReference type="NCBI Taxonomy" id="2663859"/>
    <lineage>
        <taxon>Bacteria</taxon>
        <taxon>Bacillati</taxon>
        <taxon>Actinomycetota</taxon>
        <taxon>Actinomycetes</taxon>
        <taxon>Propionibacteriales</taxon>
        <taxon>Nocardioidaceae</taxon>
        <taxon>Aeromicrobium</taxon>
    </lineage>
</organism>
<proteinExistence type="predicted"/>
<keyword evidence="2" id="KW-0732">Signal</keyword>
<feature type="signal peptide" evidence="2">
    <location>
        <begin position="1"/>
        <end position="20"/>
    </location>
</feature>
<accession>A0A8I0JZ88</accession>
<protein>
    <recommendedName>
        <fullName evidence="5">LppX_LprAFG lipoprotein</fullName>
    </recommendedName>
</protein>
<dbReference type="RefSeq" id="WP_187768817.1">
    <property type="nucleotide sequence ID" value="NZ_JACTVM010000001.1"/>
</dbReference>
<evidence type="ECO:0000313" key="4">
    <source>
        <dbReference type="Proteomes" id="UP000620591"/>
    </source>
</evidence>
<dbReference type="AlphaFoldDB" id="A0A8I0JZ88"/>
<evidence type="ECO:0008006" key="5">
    <source>
        <dbReference type="Google" id="ProtNLM"/>
    </source>
</evidence>
<reference evidence="3" key="1">
    <citation type="submission" date="2020-09" db="EMBL/GenBank/DDBJ databases">
        <title>Novel species in genus Aeromicrobium.</title>
        <authorList>
            <person name="Zhang G."/>
        </authorList>
    </citation>
    <scope>NUCLEOTIDE SEQUENCE</scope>
    <source>
        <strain evidence="3">Zg-636</strain>
    </source>
</reference>
<dbReference type="EMBL" id="JACTVM010000001">
    <property type="protein sequence ID" value="MBC9225712.1"/>
    <property type="molecule type" value="Genomic_DNA"/>
</dbReference>
<name>A0A8I0JZ88_9ACTN</name>
<evidence type="ECO:0000256" key="1">
    <source>
        <dbReference type="SAM" id="MobiDB-lite"/>
    </source>
</evidence>
<comment type="caution">
    <text evidence="3">The sequence shown here is derived from an EMBL/GenBank/DDBJ whole genome shotgun (WGS) entry which is preliminary data.</text>
</comment>
<evidence type="ECO:0000313" key="3">
    <source>
        <dbReference type="EMBL" id="MBC9225712.1"/>
    </source>
</evidence>
<sequence length="303" mass="30891">MRVRSILGVLAVTAMLTACGAGGEPAADRPTSTGPTTPTPTASTPARFEPAEADRATAAAAEAQLNAALDRLMDRPFTFAGMAPIGLGTVSTQGQVDAARKDSATSVVVPTTGQASAATLPPAEINLESRFIAGRGYVGVPNVPGQGCWFDAASLPGAEVGEQSWIPYALAALGTASAQGFAGEKRDVVVVESDATNLTGIILAKAARTLYVEDRVPVTAEVTLEEGRITGLSYELRDAVEALLDAGASLPDDLDRAALLDTATGKVDVRFAPGVSAPVKAPKKSELVDMSNPDAASEACRAG</sequence>
<feature type="region of interest" description="Disordered" evidence="1">
    <location>
        <begin position="283"/>
        <end position="303"/>
    </location>
</feature>
<feature type="compositionally biased region" description="Low complexity" evidence="1">
    <location>
        <begin position="30"/>
        <end position="45"/>
    </location>
</feature>
<gene>
    <name evidence="3" type="ORF">IBG24_05220</name>
</gene>
<feature type="region of interest" description="Disordered" evidence="1">
    <location>
        <begin position="21"/>
        <end position="45"/>
    </location>
</feature>
<dbReference type="Proteomes" id="UP000620591">
    <property type="component" value="Unassembled WGS sequence"/>
</dbReference>
<dbReference type="PROSITE" id="PS51257">
    <property type="entry name" value="PROKAR_LIPOPROTEIN"/>
    <property type="match status" value="1"/>
</dbReference>
<evidence type="ECO:0000256" key="2">
    <source>
        <dbReference type="SAM" id="SignalP"/>
    </source>
</evidence>
<feature type="chain" id="PRO_5039061212" description="LppX_LprAFG lipoprotein" evidence="2">
    <location>
        <begin position="21"/>
        <end position="303"/>
    </location>
</feature>